<evidence type="ECO:0000256" key="2">
    <source>
        <dbReference type="SAM" id="Phobius"/>
    </source>
</evidence>
<sequence>MHHSPVNSGAIETGTDGVHIQRTTPRGITSQAASRNQQLSLAGANLSPPHPTKSQKTPPSALQGSHSSHSLLIMAFSIGSLAVMSGLRPYDSSSFHRVFSLWGVRSMFISISVLLVLLVLAYLTNPSETSFRAFLTEQAFRHHLSRLDDADAQDELESAGSAVQSESLSRRGLSNTLNSLKQRAVNGYASPPFAFASRASVSLRTPKHIFRSCGLFSIAAVVPSSSSSRSHSNRRSDELAARSNNEDGESNISASLISDSWFIGAFGMWFWAPRMDGFSREAGIVSKDEIDGTITGVLDIKALDRSDENTRVLPSNGNGSPVNHVRRSSPKLRSRERFANGNALSHRSQTPPPLPKSASLPLHTKRGNHLTMSEKHNPLDGSFAPPTNPSTLVQPSPSTSSELRPITSPTAPVSASASMNSPTRSPSALFASSPLIADILRKLSASQNALSELRTQLSDFRSSSSVARAALEDELEKQKERKRGEDAARSDLKAQTKILEDQKRSAEAARREAEKRLKNVRSEKDRADARTSRLEREMNELHSQIEAQGAAIVASGVEASALVSEMTEQVETKKTEIRGVEEEIASLGLRVREMEEKVATEEKRLENAMEDAKVRKQNAQNQKRQSQNQVQVKRQSMDELEFLPSGYIGEDILPVVSHIQTRMERPVERRDSFPTSPGTLSLPGSPSTVTPPDTQVRHIPSPALSIPAAVAPGPPRGFSVFEKDINSHIRNAQATTKFSPFSNELTSPGPLSPTGESLIPSSLYESLGMAVSSDSPASITSNHGLDVSRSFQSEDDVILDRNWYSLRNRSAGDVGQPVVFSSSTGTGTNVSPVSPAGSFEVYDPYDKLIPSQERTRSLRMETQRASFTNHPSATNSKFMSSDFPAVPTTENAGSTANGTTKQRTGWFTSHKDKEAKKDKKGLNPDAKEFSLSKEKERSFSALLSRHRNSGGSSSGSGSNSNTSSTPSSASLSTPEPVSLISSPSSIHSIAVSVGSSQNNGKNNNSALQTLQHAPNSHSVGSWLSLGSWFGSSPAFAPTPLEREQLARVLGGSTNTSLDRLDHLSSLPPSPQLQQQLVKAGSLSGQGQGQGQVLQNKFSTGSLGSSGPRLWDGQGLGPGLSLGLGSGAATVAGMAGTSPSNVNSLRSSKSGFSPFGGDDKDLEHRRWSGSSKRGSGGYGIGVGVDELGFRA</sequence>
<feature type="region of interest" description="Disordered" evidence="1">
    <location>
        <begin position="1"/>
        <end position="21"/>
    </location>
</feature>
<evidence type="ECO:0000313" key="3">
    <source>
        <dbReference type="EMBL" id="PAV18804.1"/>
    </source>
</evidence>
<feature type="region of interest" description="Disordered" evidence="1">
    <location>
        <begin position="664"/>
        <end position="699"/>
    </location>
</feature>
<keyword evidence="2" id="KW-1133">Transmembrane helix</keyword>
<evidence type="ECO:0000313" key="4">
    <source>
        <dbReference type="Proteomes" id="UP000217199"/>
    </source>
</evidence>
<comment type="caution">
    <text evidence="3">The sequence shown here is derived from an EMBL/GenBank/DDBJ whole genome shotgun (WGS) entry which is preliminary data.</text>
</comment>
<feature type="region of interest" description="Disordered" evidence="1">
    <location>
        <begin position="477"/>
        <end position="532"/>
    </location>
</feature>
<keyword evidence="2" id="KW-0812">Transmembrane</keyword>
<protein>
    <submittedName>
        <fullName evidence="3">Proteophosphoglycan ppg4</fullName>
    </submittedName>
</protein>
<dbReference type="STRING" id="2282107.A0A286UH59"/>
<feature type="compositionally biased region" description="Basic and acidic residues" evidence="1">
    <location>
        <begin position="909"/>
        <end position="938"/>
    </location>
</feature>
<feature type="compositionally biased region" description="Polar residues" evidence="1">
    <location>
        <begin position="888"/>
        <end position="907"/>
    </location>
</feature>
<dbReference type="Proteomes" id="UP000217199">
    <property type="component" value="Unassembled WGS sequence"/>
</dbReference>
<organism evidence="3 4">
    <name type="scientific">Pyrrhoderma noxium</name>
    <dbReference type="NCBI Taxonomy" id="2282107"/>
    <lineage>
        <taxon>Eukaryota</taxon>
        <taxon>Fungi</taxon>
        <taxon>Dikarya</taxon>
        <taxon>Basidiomycota</taxon>
        <taxon>Agaricomycotina</taxon>
        <taxon>Agaricomycetes</taxon>
        <taxon>Hymenochaetales</taxon>
        <taxon>Hymenochaetaceae</taxon>
        <taxon>Pyrrhoderma</taxon>
    </lineage>
</organism>
<feature type="region of interest" description="Disordered" evidence="1">
    <location>
        <begin position="1137"/>
        <end position="1174"/>
    </location>
</feature>
<name>A0A286UH59_9AGAM</name>
<proteinExistence type="predicted"/>
<reference evidence="3 4" key="1">
    <citation type="journal article" date="2017" name="Mol. Ecol.">
        <title>Comparative and population genomic landscape of Phellinus noxius: A hypervariable fungus causing root rot in trees.</title>
        <authorList>
            <person name="Chung C.L."/>
            <person name="Lee T.J."/>
            <person name="Akiba M."/>
            <person name="Lee H.H."/>
            <person name="Kuo T.H."/>
            <person name="Liu D."/>
            <person name="Ke H.M."/>
            <person name="Yokoi T."/>
            <person name="Roa M.B."/>
            <person name="Lu M.J."/>
            <person name="Chang Y.Y."/>
            <person name="Ann P.J."/>
            <person name="Tsai J.N."/>
            <person name="Chen C.Y."/>
            <person name="Tzean S.S."/>
            <person name="Ota Y."/>
            <person name="Hattori T."/>
            <person name="Sahashi N."/>
            <person name="Liou R.F."/>
            <person name="Kikuchi T."/>
            <person name="Tsai I.J."/>
        </authorList>
    </citation>
    <scope>NUCLEOTIDE SEQUENCE [LARGE SCALE GENOMIC DNA]</scope>
    <source>
        <strain evidence="3 4">FFPRI411160</strain>
    </source>
</reference>
<feature type="transmembrane region" description="Helical" evidence="2">
    <location>
        <begin position="99"/>
        <end position="123"/>
    </location>
</feature>
<feature type="region of interest" description="Disordered" evidence="1">
    <location>
        <begin position="610"/>
        <end position="634"/>
    </location>
</feature>
<feature type="region of interest" description="Disordered" evidence="1">
    <location>
        <begin position="309"/>
        <end position="427"/>
    </location>
</feature>
<feature type="compositionally biased region" description="Polar residues" evidence="1">
    <location>
        <begin position="1137"/>
        <end position="1150"/>
    </location>
</feature>
<dbReference type="InParanoid" id="A0A286UH59"/>
<feature type="compositionally biased region" description="Low complexity" evidence="1">
    <location>
        <begin position="949"/>
        <end position="981"/>
    </location>
</feature>
<feature type="compositionally biased region" description="Basic and acidic residues" evidence="1">
    <location>
        <begin position="1156"/>
        <end position="1165"/>
    </location>
</feature>
<feature type="region of interest" description="Disordered" evidence="1">
    <location>
        <begin position="225"/>
        <end position="249"/>
    </location>
</feature>
<feature type="region of interest" description="Disordered" evidence="1">
    <location>
        <begin position="852"/>
        <end position="981"/>
    </location>
</feature>
<keyword evidence="2" id="KW-0472">Membrane</keyword>
<feature type="compositionally biased region" description="Low complexity" evidence="1">
    <location>
        <begin position="617"/>
        <end position="634"/>
    </location>
</feature>
<gene>
    <name evidence="3" type="ORF">PNOK_0564700</name>
</gene>
<dbReference type="PANTHER" id="PTHR23159">
    <property type="entry name" value="CENTROSOMAL PROTEIN 2"/>
    <property type="match status" value="1"/>
</dbReference>
<feature type="compositionally biased region" description="Low complexity" evidence="1">
    <location>
        <begin position="1063"/>
        <end position="1082"/>
    </location>
</feature>
<feature type="transmembrane region" description="Helical" evidence="2">
    <location>
        <begin position="68"/>
        <end position="87"/>
    </location>
</feature>
<keyword evidence="4" id="KW-1185">Reference proteome</keyword>
<dbReference type="AlphaFoldDB" id="A0A286UH59"/>
<feature type="compositionally biased region" description="Polar residues" evidence="1">
    <location>
        <begin position="52"/>
        <end position="65"/>
    </location>
</feature>
<dbReference type="EMBL" id="NBII01000005">
    <property type="protein sequence ID" value="PAV18804.1"/>
    <property type="molecule type" value="Genomic_DNA"/>
</dbReference>
<feature type="compositionally biased region" description="Basic and acidic residues" evidence="1">
    <location>
        <begin position="853"/>
        <end position="862"/>
    </location>
</feature>
<feature type="region of interest" description="Disordered" evidence="1">
    <location>
        <begin position="1056"/>
        <end position="1091"/>
    </location>
</feature>
<dbReference type="OrthoDB" id="2548929at2759"/>
<feature type="compositionally biased region" description="Polar residues" evidence="1">
    <location>
        <begin position="863"/>
        <end position="879"/>
    </location>
</feature>
<feature type="compositionally biased region" description="Low complexity" evidence="1">
    <location>
        <begin position="674"/>
        <end position="688"/>
    </location>
</feature>
<feature type="region of interest" description="Disordered" evidence="1">
    <location>
        <begin position="42"/>
        <end position="65"/>
    </location>
</feature>
<accession>A0A286UH59</accession>
<dbReference type="PANTHER" id="PTHR23159:SF31">
    <property type="entry name" value="CENTROSOME-ASSOCIATED PROTEIN CEP250 ISOFORM X1"/>
    <property type="match status" value="1"/>
</dbReference>
<feature type="compositionally biased region" description="Low complexity" evidence="1">
    <location>
        <begin position="407"/>
        <end position="418"/>
    </location>
</feature>
<feature type="compositionally biased region" description="Polar residues" evidence="1">
    <location>
        <begin position="312"/>
        <end position="321"/>
    </location>
</feature>
<evidence type="ECO:0000256" key="1">
    <source>
        <dbReference type="SAM" id="MobiDB-lite"/>
    </source>
</evidence>
<feature type="compositionally biased region" description="Polar residues" evidence="1">
    <location>
        <begin position="389"/>
        <end position="402"/>
    </location>
</feature>